<reference evidence="2" key="1">
    <citation type="submission" date="2021-01" db="EMBL/GenBank/DDBJ databases">
        <authorList>
            <person name="Corre E."/>
            <person name="Pelletier E."/>
            <person name="Niang G."/>
            <person name="Scheremetjew M."/>
            <person name="Finn R."/>
            <person name="Kale V."/>
            <person name="Holt S."/>
            <person name="Cochrane G."/>
            <person name="Meng A."/>
            <person name="Brown T."/>
            <person name="Cohen L."/>
        </authorList>
    </citation>
    <scope>NUCLEOTIDE SEQUENCE</scope>
    <source>
        <strain evidence="2">Isolate 1302-5</strain>
    </source>
</reference>
<evidence type="ECO:0000313" key="2">
    <source>
        <dbReference type="EMBL" id="CAE2266372.1"/>
    </source>
</evidence>
<dbReference type="AlphaFoldDB" id="A0A7S4N5B2"/>
<evidence type="ECO:0000256" key="1">
    <source>
        <dbReference type="SAM" id="MobiDB-lite"/>
    </source>
</evidence>
<gene>
    <name evidence="2" type="ORF">OAUR00152_LOCUS29097</name>
</gene>
<protein>
    <submittedName>
        <fullName evidence="2">Uncharacterized protein</fullName>
    </submittedName>
</protein>
<dbReference type="InterPro" id="IPR011990">
    <property type="entry name" value="TPR-like_helical_dom_sf"/>
</dbReference>
<feature type="region of interest" description="Disordered" evidence="1">
    <location>
        <begin position="1"/>
        <end position="22"/>
    </location>
</feature>
<sequence length="621" mass="69572">MSVERVNGRRRSSGGGSDGGAEVLGSMVLLASNRSPEWHGSSPSTNRKTQNDLQDEARAIMSDIDILLEFKKHVATSGFKTGASSSVVLNDFIAKRKMEQRRALSESKGSRPTLETSAFRDLIPALQESPDLFLADSEPNSNGGNNSMPLNISGMKRMSFSEIMYTCAKDLKQYMEDPLQQELIIEGEGPLRSKQRAERQRAAKIALTVGKMYEKLGLASKSLATYNQALTLWEFESYRKGKVLVGCFTKREVETFHEMDVKTILQLKIEQSKACTNQTCSKAGKKDYEVTDEVRYILDALAIYEHSATMSRVKDRSIVFPIFSCLFLFLKSGKLEQTGRQENFKENLVRSFVRESELHGDPVHLTRALAMQAEVHAQAGRWEEALESFNELEQIYDAKYSGAICKAYGSDRSAQAYSLSCLWLMHVGDEKGATARCDFVINAILPKMDPKNVHNSVCLLFPVIRILKDRGQARRISDVFQSQVIENFDEHFGEGAVTPCLLIFKPLRLLLELYSCEESFFARSDLNELAVWLLEGQNGTCSELLDSAMMNFGWSPHSITADLCLCLSKLVPYQIGEQLRAKCLDLVLRAAAKLCDENGKVHNRAAFEENDRIFSDLEAST</sequence>
<proteinExistence type="predicted"/>
<dbReference type="SUPFAM" id="SSF48452">
    <property type="entry name" value="TPR-like"/>
    <property type="match status" value="1"/>
</dbReference>
<dbReference type="EMBL" id="HBKQ01042210">
    <property type="protein sequence ID" value="CAE2266372.1"/>
    <property type="molecule type" value="Transcribed_RNA"/>
</dbReference>
<organism evidence="2">
    <name type="scientific">Odontella aurita</name>
    <dbReference type="NCBI Taxonomy" id="265563"/>
    <lineage>
        <taxon>Eukaryota</taxon>
        <taxon>Sar</taxon>
        <taxon>Stramenopiles</taxon>
        <taxon>Ochrophyta</taxon>
        <taxon>Bacillariophyta</taxon>
        <taxon>Mediophyceae</taxon>
        <taxon>Biddulphiophycidae</taxon>
        <taxon>Eupodiscales</taxon>
        <taxon>Odontellaceae</taxon>
        <taxon>Odontella</taxon>
    </lineage>
</organism>
<accession>A0A7S4N5B2</accession>
<name>A0A7S4N5B2_9STRA</name>